<dbReference type="InterPro" id="IPR036451">
    <property type="entry name" value="CblAdoTrfase-like_sf"/>
</dbReference>
<dbReference type="InterPro" id="IPR029499">
    <property type="entry name" value="PduO-typ"/>
</dbReference>
<comment type="similarity">
    <text evidence="4">Belongs to the Cob(I)alamin adenosyltransferase family.</text>
</comment>
<protein>
    <recommendedName>
        <fullName evidence="6">Cobalamin adenosyltransferase-like domain-containing protein</fullName>
    </recommendedName>
</protein>
<keyword evidence="1 4" id="KW-0808">Transferase</keyword>
<comment type="caution">
    <text evidence="7">The sequence shown here is derived from an EMBL/GenBank/DDBJ whole genome shotgun (WGS) entry which is preliminary data.</text>
</comment>
<dbReference type="EMBL" id="JAHQIW010005581">
    <property type="protein sequence ID" value="KAJ1366535.1"/>
    <property type="molecule type" value="Genomic_DNA"/>
</dbReference>
<evidence type="ECO:0000313" key="7">
    <source>
        <dbReference type="EMBL" id="KAJ1366535.1"/>
    </source>
</evidence>
<dbReference type="PANTHER" id="PTHR12213">
    <property type="entry name" value="CORRINOID ADENOSYLTRANSFERASE"/>
    <property type="match status" value="1"/>
</dbReference>
<dbReference type="AlphaFoldDB" id="A0AAD5QZ03"/>
<feature type="region of interest" description="Disordered" evidence="5">
    <location>
        <begin position="71"/>
        <end position="90"/>
    </location>
</feature>
<organism evidence="7 8">
    <name type="scientific">Parelaphostrongylus tenuis</name>
    <name type="common">Meningeal worm</name>
    <dbReference type="NCBI Taxonomy" id="148309"/>
    <lineage>
        <taxon>Eukaryota</taxon>
        <taxon>Metazoa</taxon>
        <taxon>Ecdysozoa</taxon>
        <taxon>Nematoda</taxon>
        <taxon>Chromadorea</taxon>
        <taxon>Rhabditida</taxon>
        <taxon>Rhabditina</taxon>
        <taxon>Rhabditomorpha</taxon>
        <taxon>Strongyloidea</taxon>
        <taxon>Metastrongylidae</taxon>
        <taxon>Parelaphostrongylus</taxon>
    </lineage>
</organism>
<accession>A0AAD5QZ03</accession>
<dbReference type="GO" id="GO:0005524">
    <property type="term" value="F:ATP binding"/>
    <property type="evidence" value="ECO:0007669"/>
    <property type="project" value="UniProtKB-UniRule"/>
</dbReference>
<dbReference type="Pfam" id="PF01923">
    <property type="entry name" value="Cob_adeno_trans"/>
    <property type="match status" value="1"/>
</dbReference>
<evidence type="ECO:0000256" key="1">
    <source>
        <dbReference type="ARBA" id="ARBA00022679"/>
    </source>
</evidence>
<evidence type="ECO:0000256" key="4">
    <source>
        <dbReference type="RuleBase" id="RU366026"/>
    </source>
</evidence>
<name>A0AAD5QZ03_PARTN</name>
<keyword evidence="2 4" id="KW-0547">Nucleotide-binding</keyword>
<gene>
    <name evidence="7" type="ORF">KIN20_027215</name>
</gene>
<dbReference type="SUPFAM" id="SSF89028">
    <property type="entry name" value="Cobalamin adenosyltransferase-like"/>
    <property type="match status" value="1"/>
</dbReference>
<evidence type="ECO:0000313" key="8">
    <source>
        <dbReference type="Proteomes" id="UP001196413"/>
    </source>
</evidence>
<keyword evidence="3 4" id="KW-0067">ATP-binding</keyword>
<dbReference type="Gene3D" id="1.20.1200.10">
    <property type="entry name" value="Cobalamin adenosyltransferase-like"/>
    <property type="match status" value="1"/>
</dbReference>
<dbReference type="InterPro" id="IPR016030">
    <property type="entry name" value="CblAdoTrfase-like"/>
</dbReference>
<evidence type="ECO:0000256" key="5">
    <source>
        <dbReference type="SAM" id="MobiDB-lite"/>
    </source>
</evidence>
<dbReference type="Proteomes" id="UP001196413">
    <property type="component" value="Unassembled WGS sequence"/>
</dbReference>
<evidence type="ECO:0000256" key="2">
    <source>
        <dbReference type="ARBA" id="ARBA00022741"/>
    </source>
</evidence>
<dbReference type="PANTHER" id="PTHR12213:SF0">
    <property type="entry name" value="CORRINOID ADENOSYLTRANSFERASE MMAB"/>
    <property type="match status" value="1"/>
</dbReference>
<evidence type="ECO:0000259" key="6">
    <source>
        <dbReference type="Pfam" id="PF01923"/>
    </source>
</evidence>
<dbReference type="GO" id="GO:0008817">
    <property type="term" value="F:corrinoid adenosyltransferase activity"/>
    <property type="evidence" value="ECO:0007669"/>
    <property type="project" value="TreeGrafter"/>
</dbReference>
<sequence>MVLLRRLCRIHPFSILVFSRQITVSARTMARGFKQGRGTGDSGKSSLFNNERRWKDDDRFMALGNTDELSSLLGSTASRPPGKSALYGTD</sequence>
<reference evidence="7" key="1">
    <citation type="submission" date="2021-06" db="EMBL/GenBank/DDBJ databases">
        <title>Parelaphostrongylus tenuis whole genome reference sequence.</title>
        <authorList>
            <person name="Garwood T.J."/>
            <person name="Larsen P.A."/>
            <person name="Fountain-Jones N.M."/>
            <person name="Garbe J.R."/>
            <person name="Macchietto M.G."/>
            <person name="Kania S.A."/>
            <person name="Gerhold R.W."/>
            <person name="Richards J.E."/>
            <person name="Wolf T.M."/>
        </authorList>
    </citation>
    <scope>NUCLEOTIDE SEQUENCE</scope>
    <source>
        <strain evidence="7">MNPRO001-30</strain>
        <tissue evidence="7">Meninges</tissue>
    </source>
</reference>
<proteinExistence type="inferred from homology"/>
<keyword evidence="8" id="KW-1185">Reference proteome</keyword>
<evidence type="ECO:0000256" key="3">
    <source>
        <dbReference type="ARBA" id="ARBA00022840"/>
    </source>
</evidence>
<feature type="domain" description="Cobalamin adenosyltransferase-like" evidence="6">
    <location>
        <begin position="39"/>
        <end position="77"/>
    </location>
</feature>